<evidence type="ECO:0000256" key="7">
    <source>
        <dbReference type="ARBA" id="ARBA00022741"/>
    </source>
</evidence>
<dbReference type="GO" id="GO:0015093">
    <property type="term" value="F:ferrous iron transmembrane transporter activity"/>
    <property type="evidence" value="ECO:0007669"/>
    <property type="project" value="UniProtKB-UniRule"/>
</dbReference>
<evidence type="ECO:0000313" key="19">
    <source>
        <dbReference type="Proteomes" id="UP000282930"/>
    </source>
</evidence>
<dbReference type="InterPro" id="IPR050860">
    <property type="entry name" value="FeoB_GTPase"/>
</dbReference>
<keyword evidence="11 14" id="KW-0342">GTP-binding</keyword>
<dbReference type="RefSeq" id="WP_127351957.1">
    <property type="nucleotide sequence ID" value="NZ_CP034791.1"/>
</dbReference>
<feature type="transmembrane region" description="Helical" evidence="16">
    <location>
        <begin position="318"/>
        <end position="343"/>
    </location>
</feature>
<accession>A0A3T0D625</accession>
<feature type="domain" description="FeoB-type G" evidence="17">
    <location>
        <begin position="17"/>
        <end position="173"/>
    </location>
</feature>
<evidence type="ECO:0000256" key="13">
    <source>
        <dbReference type="NCBIfam" id="TIGR00437"/>
    </source>
</evidence>
<dbReference type="Pfam" id="PF07670">
    <property type="entry name" value="Gate"/>
    <property type="match status" value="2"/>
</dbReference>
<evidence type="ECO:0000256" key="16">
    <source>
        <dbReference type="RuleBase" id="RU362098"/>
    </source>
</evidence>
<evidence type="ECO:0000256" key="9">
    <source>
        <dbReference type="ARBA" id="ARBA00023004"/>
    </source>
</evidence>
<feature type="transmembrane region" description="Helical" evidence="16">
    <location>
        <begin position="426"/>
        <end position="446"/>
    </location>
</feature>
<feature type="binding site" evidence="15">
    <location>
        <position position="38"/>
    </location>
    <ligand>
        <name>Mg(2+)</name>
        <dbReference type="ChEBI" id="CHEBI:18420"/>
        <label>2</label>
    </ligand>
</feature>
<dbReference type="SUPFAM" id="SSF52540">
    <property type="entry name" value="P-loop containing nucleoside triphosphate hydrolases"/>
    <property type="match status" value="1"/>
</dbReference>
<dbReference type="NCBIfam" id="TIGR00437">
    <property type="entry name" value="feoB"/>
    <property type="match status" value="1"/>
</dbReference>
<keyword evidence="15" id="KW-0460">Magnesium</keyword>
<dbReference type="InterPro" id="IPR003373">
    <property type="entry name" value="Fe2_transport_prot-B"/>
</dbReference>
<keyword evidence="4" id="KW-1003">Cell membrane</keyword>
<comment type="subcellular location">
    <subcellularLocation>
        <location evidence="2 16">Cell membrane</location>
        <topology evidence="2 16">Multi-pass membrane protein</topology>
    </subcellularLocation>
</comment>
<feature type="binding site" evidence="14">
    <location>
        <begin position="124"/>
        <end position="127"/>
    </location>
    <ligand>
        <name>GTP</name>
        <dbReference type="ChEBI" id="CHEBI:37565"/>
        <label>1</label>
    </ligand>
</feature>
<evidence type="ECO:0000256" key="5">
    <source>
        <dbReference type="ARBA" id="ARBA00022496"/>
    </source>
</evidence>
<keyword evidence="12 16" id="KW-0472">Membrane</keyword>
<keyword evidence="5 16" id="KW-0410">Iron transport</keyword>
<feature type="binding site" evidence="14">
    <location>
        <begin position="66"/>
        <end position="69"/>
    </location>
    <ligand>
        <name>GTP</name>
        <dbReference type="ChEBI" id="CHEBI:37565"/>
        <label>1</label>
    </ligand>
</feature>
<gene>
    <name evidence="18" type="primary">feoB</name>
    <name evidence="18" type="ORF">ELD05_07625</name>
</gene>
<name>A0A3T0D625_9FIRM</name>
<dbReference type="EMBL" id="CP034791">
    <property type="protein sequence ID" value="AZT90525.1"/>
    <property type="molecule type" value="Genomic_DNA"/>
</dbReference>
<evidence type="ECO:0000256" key="4">
    <source>
        <dbReference type="ARBA" id="ARBA00022475"/>
    </source>
</evidence>
<dbReference type="Proteomes" id="UP000282930">
    <property type="component" value="Chromosome"/>
</dbReference>
<feature type="transmembrane region" description="Helical" evidence="16">
    <location>
        <begin position="247"/>
        <end position="269"/>
    </location>
</feature>
<evidence type="ECO:0000256" key="1">
    <source>
        <dbReference type="ARBA" id="ARBA00003926"/>
    </source>
</evidence>
<dbReference type="InterPro" id="IPR011640">
    <property type="entry name" value="Fe2_transport_prot_B_C"/>
</dbReference>
<dbReference type="InterPro" id="IPR011642">
    <property type="entry name" value="Gate_dom"/>
</dbReference>
<dbReference type="InterPro" id="IPR006073">
    <property type="entry name" value="GTP-bd"/>
</dbReference>
<dbReference type="GO" id="GO:0005525">
    <property type="term" value="F:GTP binding"/>
    <property type="evidence" value="ECO:0007669"/>
    <property type="project" value="UniProtKB-KW"/>
</dbReference>
<feature type="transmembrane region" description="Helical" evidence="16">
    <location>
        <begin position="556"/>
        <end position="574"/>
    </location>
</feature>
<feature type="transmembrane region" description="Helical" evidence="16">
    <location>
        <begin position="483"/>
        <end position="501"/>
    </location>
</feature>
<evidence type="ECO:0000256" key="6">
    <source>
        <dbReference type="ARBA" id="ARBA00022692"/>
    </source>
</evidence>
<comment type="function">
    <text evidence="1 16">Probable transporter of a GTP-driven Fe(2+) uptake system.</text>
</comment>
<keyword evidence="15" id="KW-0479">Metal-binding</keyword>
<evidence type="ECO:0000256" key="10">
    <source>
        <dbReference type="ARBA" id="ARBA00023065"/>
    </source>
</evidence>
<dbReference type="InterPro" id="IPR027417">
    <property type="entry name" value="P-loop_NTPase"/>
</dbReference>
<keyword evidence="6 16" id="KW-0812">Transmembrane</keyword>
<dbReference type="Gene3D" id="3.40.50.300">
    <property type="entry name" value="P-loop containing nucleotide triphosphate hydrolases"/>
    <property type="match status" value="1"/>
</dbReference>
<keyword evidence="10" id="KW-0406">Ion transport</keyword>
<feature type="binding site" evidence="14">
    <location>
        <begin position="153"/>
        <end position="155"/>
    </location>
    <ligand>
        <name>GTP</name>
        <dbReference type="ChEBI" id="CHEBI:37565"/>
        <label>1</label>
    </ligand>
</feature>
<dbReference type="PRINTS" id="PR00326">
    <property type="entry name" value="GTP1OBG"/>
</dbReference>
<feature type="binding site" evidence="15">
    <location>
        <position position="39"/>
    </location>
    <ligand>
        <name>Mg(2+)</name>
        <dbReference type="ChEBI" id="CHEBI:18420"/>
        <label>2</label>
    </ligand>
</feature>
<feature type="transmembrane region" description="Helical" evidence="16">
    <location>
        <begin position="397"/>
        <end position="420"/>
    </location>
</feature>
<protein>
    <recommendedName>
        <fullName evidence="13 16">Ferrous iron transport protein B</fullName>
    </recommendedName>
</protein>
<dbReference type="KEGG" id="ccha:ELD05_07625"/>
<feature type="binding site" evidence="14">
    <location>
        <begin position="24"/>
        <end position="31"/>
    </location>
    <ligand>
        <name>GTP</name>
        <dbReference type="ChEBI" id="CHEBI:37565"/>
        <label>1</label>
    </ligand>
</feature>
<keyword evidence="3 16" id="KW-0813">Transport</keyword>
<dbReference type="PANTHER" id="PTHR43185">
    <property type="entry name" value="FERROUS IRON TRANSPORT PROTEIN B"/>
    <property type="match status" value="1"/>
</dbReference>
<dbReference type="GO" id="GO:0046872">
    <property type="term" value="F:metal ion binding"/>
    <property type="evidence" value="ECO:0007669"/>
    <property type="project" value="UniProtKB-KW"/>
</dbReference>
<evidence type="ECO:0000256" key="8">
    <source>
        <dbReference type="ARBA" id="ARBA00022989"/>
    </source>
</evidence>
<comment type="similarity">
    <text evidence="16">Belongs to the TRAFAC class TrmE-Era-EngA-EngB-Septin-like GTPase superfamily. FeoB GTPase (TC 9.A.8) family.</text>
</comment>
<keyword evidence="9 16" id="KW-0408">Iron</keyword>
<evidence type="ECO:0000259" key="17">
    <source>
        <dbReference type="PROSITE" id="PS51711"/>
    </source>
</evidence>
<evidence type="ECO:0000313" key="18">
    <source>
        <dbReference type="EMBL" id="AZT90525.1"/>
    </source>
</evidence>
<dbReference type="PROSITE" id="PS51711">
    <property type="entry name" value="G_FEOB"/>
    <property type="match status" value="1"/>
</dbReference>
<keyword evidence="19" id="KW-1185">Reference proteome</keyword>
<feature type="transmembrane region" description="Helical" evidence="16">
    <location>
        <begin position="586"/>
        <end position="608"/>
    </location>
</feature>
<keyword evidence="7 14" id="KW-0547">Nucleotide-binding</keyword>
<organism evidence="18 19">
    <name type="scientific">Caldicellulosiruptor changbaiensis</name>
    <dbReference type="NCBI Taxonomy" id="1222016"/>
    <lineage>
        <taxon>Bacteria</taxon>
        <taxon>Bacillati</taxon>
        <taxon>Bacillota</taxon>
        <taxon>Bacillota incertae sedis</taxon>
        <taxon>Caldicellulosiruptorales</taxon>
        <taxon>Caldicellulosiruptoraceae</taxon>
        <taxon>Caldicellulosiruptor</taxon>
    </lineage>
</organism>
<evidence type="ECO:0000256" key="14">
    <source>
        <dbReference type="PIRSR" id="PIRSR603373-1"/>
    </source>
</evidence>
<dbReference type="GO" id="GO:0005886">
    <property type="term" value="C:plasma membrane"/>
    <property type="evidence" value="ECO:0007669"/>
    <property type="project" value="UniProtKB-SubCell"/>
</dbReference>
<evidence type="ECO:0000256" key="3">
    <source>
        <dbReference type="ARBA" id="ARBA00022448"/>
    </source>
</evidence>
<dbReference type="Pfam" id="PF02421">
    <property type="entry name" value="FeoB_N"/>
    <property type="match status" value="1"/>
</dbReference>
<evidence type="ECO:0000256" key="11">
    <source>
        <dbReference type="ARBA" id="ARBA00023134"/>
    </source>
</evidence>
<proteinExistence type="inferred from homology"/>
<keyword evidence="8 16" id="KW-1133">Transmembrane helix</keyword>
<feature type="binding site" evidence="14">
    <location>
        <begin position="49"/>
        <end position="53"/>
    </location>
    <ligand>
        <name>GTP</name>
        <dbReference type="ChEBI" id="CHEBI:37565"/>
        <label>1</label>
    </ligand>
</feature>
<dbReference type="AlphaFoldDB" id="A0A3T0D625"/>
<dbReference type="InterPro" id="IPR030389">
    <property type="entry name" value="G_FEOB_dom"/>
</dbReference>
<dbReference type="Pfam" id="PF07664">
    <property type="entry name" value="FeoB_C"/>
    <property type="match status" value="1"/>
</dbReference>
<evidence type="ECO:0000256" key="12">
    <source>
        <dbReference type="ARBA" id="ARBA00023136"/>
    </source>
</evidence>
<dbReference type="CDD" id="cd01879">
    <property type="entry name" value="FeoB"/>
    <property type="match status" value="1"/>
</dbReference>
<sequence>MHCHCQSFELLKLPQDKEVIALVGNPNVGKSVVFSKLTGKYVEVSNFPGTTVDINYGFYKNYVVIDTPGVYGISSFNDEEIVTRDIVLSVDKVINVVDALHLDRDLFLTQQLIDYQKDIIVVLNMFDEVKKNDMKIDIDALKKTLGVEVIVTSATKAEGIEKLQEAIDKNLFRKGNPTPQLQKLLQEAGIEFSKDGLTTAENVFNSSISELQEKIYSLRRSHVDKIFEKAVRFDTKKLEIKNRISEILVNPITGIPVLAATLYIMYYFMGVLVAQRVVDFTMNKVMGEYYLGFVKGLLTPFVKNIYIQKILIGNYGLLSMFPVVFLGLLFPLVVAFHLFMSILEDSGYLPRIAALVDKVFNKIGLNGRAIIPIILGFGCVTMATMTTRILGSKRERIITMFLLGLAIPCSAQLGIISGLIARLGFWYLVVYILIIGLIFGIVGRILNKVIQGSSTSLFIDLPTLRIPLILNVIKKTYYKSKNFLIEALPIFVLATLILGFLDATGFLKIIENIAQPIVTGFLKLPKRMTEVFILSIIRRDYGAAGLVTIPTTKRQMFVALVTTTLFVPCITSFAMMTKENGLKYSLFIWVSSAVIAILVGGLLAHIMIV</sequence>
<evidence type="ECO:0000256" key="15">
    <source>
        <dbReference type="PIRSR" id="PIRSR603373-2"/>
    </source>
</evidence>
<feature type="transmembrane region" description="Helical" evidence="16">
    <location>
        <begin position="363"/>
        <end position="385"/>
    </location>
</feature>
<reference evidence="18 19" key="1">
    <citation type="submission" date="2018-12" db="EMBL/GenBank/DDBJ databases">
        <title>Genome sequence from the cellulolytic species, Caldicellulosiruptor changbaiensis.</title>
        <authorList>
            <person name="Blumer-Schuette S.E."/>
            <person name="Mendoza C."/>
        </authorList>
    </citation>
    <scope>NUCLEOTIDE SEQUENCE [LARGE SCALE GENOMIC DNA]</scope>
    <source>
        <strain evidence="18 19">CBS-Z</strain>
    </source>
</reference>
<evidence type="ECO:0000256" key="2">
    <source>
        <dbReference type="ARBA" id="ARBA00004651"/>
    </source>
</evidence>
<dbReference type="PANTHER" id="PTHR43185:SF1">
    <property type="entry name" value="FE(2+) TRANSPORTER FEOB"/>
    <property type="match status" value="1"/>
</dbReference>